<proteinExistence type="predicted"/>
<feature type="non-terminal residue" evidence="2">
    <location>
        <position position="89"/>
    </location>
</feature>
<protein>
    <submittedName>
        <fullName evidence="2">Uncharacterized protein</fullName>
    </submittedName>
</protein>
<dbReference type="AlphaFoldDB" id="X1V7C2"/>
<reference evidence="2" key="1">
    <citation type="journal article" date="2014" name="Front. Microbiol.">
        <title>High frequency of phylogenetically diverse reductive dehalogenase-homologous genes in deep subseafloor sedimentary metagenomes.</title>
        <authorList>
            <person name="Kawai M."/>
            <person name="Futagami T."/>
            <person name="Toyoda A."/>
            <person name="Takaki Y."/>
            <person name="Nishi S."/>
            <person name="Hori S."/>
            <person name="Arai W."/>
            <person name="Tsubouchi T."/>
            <person name="Morono Y."/>
            <person name="Uchiyama I."/>
            <person name="Ito T."/>
            <person name="Fujiyama A."/>
            <person name="Inagaki F."/>
            <person name="Takami H."/>
        </authorList>
    </citation>
    <scope>NUCLEOTIDE SEQUENCE</scope>
    <source>
        <strain evidence="2">Expedition CK06-06</strain>
    </source>
</reference>
<feature type="compositionally biased region" description="Basic and acidic residues" evidence="1">
    <location>
        <begin position="71"/>
        <end position="80"/>
    </location>
</feature>
<accession>X1V7C2</accession>
<sequence length="89" mass="9876">MELSSTKTGQVSVTREKRIAHIDKNLDRNIFLSSQAKYKSYVFEVPILLDDGSEGVRYIVVGKANPYEGQDDQKNFDTAKFDTSSGAGV</sequence>
<evidence type="ECO:0000256" key="1">
    <source>
        <dbReference type="SAM" id="MobiDB-lite"/>
    </source>
</evidence>
<gene>
    <name evidence="2" type="ORF">S12H4_43502</name>
</gene>
<comment type="caution">
    <text evidence="2">The sequence shown here is derived from an EMBL/GenBank/DDBJ whole genome shotgun (WGS) entry which is preliminary data.</text>
</comment>
<evidence type="ECO:0000313" key="2">
    <source>
        <dbReference type="EMBL" id="GAJ08396.1"/>
    </source>
</evidence>
<name>X1V7C2_9ZZZZ</name>
<dbReference type="EMBL" id="BARW01026706">
    <property type="protein sequence ID" value="GAJ08396.1"/>
    <property type="molecule type" value="Genomic_DNA"/>
</dbReference>
<organism evidence="2">
    <name type="scientific">marine sediment metagenome</name>
    <dbReference type="NCBI Taxonomy" id="412755"/>
    <lineage>
        <taxon>unclassified sequences</taxon>
        <taxon>metagenomes</taxon>
        <taxon>ecological metagenomes</taxon>
    </lineage>
</organism>
<feature type="region of interest" description="Disordered" evidence="1">
    <location>
        <begin position="68"/>
        <end position="89"/>
    </location>
</feature>